<feature type="non-terminal residue" evidence="1">
    <location>
        <position position="1"/>
    </location>
</feature>
<reference evidence="1 2" key="1">
    <citation type="submission" date="2014-04" db="EMBL/GenBank/DDBJ databases">
        <authorList>
            <consortium name="DOE Joint Genome Institute"/>
            <person name="Kuo A."/>
            <person name="Kohler A."/>
            <person name="Costa M.D."/>
            <person name="Nagy L.G."/>
            <person name="Floudas D."/>
            <person name="Copeland A."/>
            <person name="Barry K.W."/>
            <person name="Cichocki N."/>
            <person name="Veneault-Fourrey C."/>
            <person name="LaButti K."/>
            <person name="Lindquist E.A."/>
            <person name="Lipzen A."/>
            <person name="Lundell T."/>
            <person name="Morin E."/>
            <person name="Murat C."/>
            <person name="Sun H."/>
            <person name="Tunlid A."/>
            <person name="Henrissat B."/>
            <person name="Grigoriev I.V."/>
            <person name="Hibbett D.S."/>
            <person name="Martin F."/>
            <person name="Nordberg H.P."/>
            <person name="Cantor M.N."/>
            <person name="Hua S.X."/>
        </authorList>
    </citation>
    <scope>NUCLEOTIDE SEQUENCE [LARGE SCALE GENOMIC DNA]</scope>
    <source>
        <strain evidence="1 2">Marx 270</strain>
    </source>
</reference>
<dbReference type="HOGENOM" id="CLU_1886602_0_0_1"/>
<reference evidence="2" key="2">
    <citation type="submission" date="2015-01" db="EMBL/GenBank/DDBJ databases">
        <title>Evolutionary Origins and Diversification of the Mycorrhizal Mutualists.</title>
        <authorList>
            <consortium name="DOE Joint Genome Institute"/>
            <consortium name="Mycorrhizal Genomics Consortium"/>
            <person name="Kohler A."/>
            <person name="Kuo A."/>
            <person name="Nagy L.G."/>
            <person name="Floudas D."/>
            <person name="Copeland A."/>
            <person name="Barry K.W."/>
            <person name="Cichocki N."/>
            <person name="Veneault-Fourrey C."/>
            <person name="LaButti K."/>
            <person name="Lindquist E.A."/>
            <person name="Lipzen A."/>
            <person name="Lundell T."/>
            <person name="Morin E."/>
            <person name="Murat C."/>
            <person name="Riley R."/>
            <person name="Ohm R."/>
            <person name="Sun H."/>
            <person name="Tunlid A."/>
            <person name="Henrissat B."/>
            <person name="Grigoriev I.V."/>
            <person name="Hibbett D.S."/>
            <person name="Martin F."/>
        </authorList>
    </citation>
    <scope>NUCLEOTIDE SEQUENCE [LARGE SCALE GENOMIC DNA]</scope>
    <source>
        <strain evidence="2">Marx 270</strain>
    </source>
</reference>
<dbReference type="EMBL" id="KN832015">
    <property type="protein sequence ID" value="KIN98428.1"/>
    <property type="molecule type" value="Genomic_DNA"/>
</dbReference>
<dbReference type="AlphaFoldDB" id="A0A0C3NT70"/>
<gene>
    <name evidence="1" type="ORF">M404DRAFT_157717</name>
</gene>
<name>A0A0C3NT70_PISTI</name>
<accession>A0A0C3NT70</accession>
<sequence>VVCPDLKLIRGGLEIVSPRFQGMDYGQHLFIKDLVISFGRRHGVGVEGDRLPEVVIALHREDSSSSKTKLSVLIWEGEDGGSGEGNLQGIKSLLFLGTPSPELIFSCEVIEGMSDLCKILDEAAVKVC</sequence>
<evidence type="ECO:0000313" key="1">
    <source>
        <dbReference type="EMBL" id="KIN98428.1"/>
    </source>
</evidence>
<organism evidence="1 2">
    <name type="scientific">Pisolithus tinctorius Marx 270</name>
    <dbReference type="NCBI Taxonomy" id="870435"/>
    <lineage>
        <taxon>Eukaryota</taxon>
        <taxon>Fungi</taxon>
        <taxon>Dikarya</taxon>
        <taxon>Basidiomycota</taxon>
        <taxon>Agaricomycotina</taxon>
        <taxon>Agaricomycetes</taxon>
        <taxon>Agaricomycetidae</taxon>
        <taxon>Boletales</taxon>
        <taxon>Sclerodermatineae</taxon>
        <taxon>Pisolithaceae</taxon>
        <taxon>Pisolithus</taxon>
    </lineage>
</organism>
<protein>
    <submittedName>
        <fullName evidence="1">Uncharacterized protein</fullName>
    </submittedName>
</protein>
<evidence type="ECO:0000313" key="2">
    <source>
        <dbReference type="Proteomes" id="UP000054217"/>
    </source>
</evidence>
<keyword evidence="2" id="KW-1185">Reference proteome</keyword>
<dbReference type="InParanoid" id="A0A0C3NT70"/>
<dbReference type="Proteomes" id="UP000054217">
    <property type="component" value="Unassembled WGS sequence"/>
</dbReference>
<proteinExistence type="predicted"/>